<gene>
    <name evidence="3" type="primary">LOC112686527</name>
</gene>
<dbReference type="RefSeq" id="XP_025414654.1">
    <property type="nucleotide sequence ID" value="XM_025558869.1"/>
</dbReference>
<organism evidence="2 3">
    <name type="scientific">Sipha flava</name>
    <name type="common">yellow sugarcane aphid</name>
    <dbReference type="NCBI Taxonomy" id="143950"/>
    <lineage>
        <taxon>Eukaryota</taxon>
        <taxon>Metazoa</taxon>
        <taxon>Ecdysozoa</taxon>
        <taxon>Arthropoda</taxon>
        <taxon>Hexapoda</taxon>
        <taxon>Insecta</taxon>
        <taxon>Pterygota</taxon>
        <taxon>Neoptera</taxon>
        <taxon>Paraneoptera</taxon>
        <taxon>Hemiptera</taxon>
        <taxon>Sternorrhyncha</taxon>
        <taxon>Aphidomorpha</taxon>
        <taxon>Aphidoidea</taxon>
        <taxon>Aphididae</taxon>
        <taxon>Sipha</taxon>
    </lineage>
</organism>
<accession>A0A8B8FUL0</accession>
<dbReference type="OrthoDB" id="5531344at2759"/>
<evidence type="ECO:0000313" key="2">
    <source>
        <dbReference type="Proteomes" id="UP000694846"/>
    </source>
</evidence>
<evidence type="ECO:0000256" key="1">
    <source>
        <dbReference type="SAM" id="MobiDB-lite"/>
    </source>
</evidence>
<dbReference type="Proteomes" id="UP000694846">
    <property type="component" value="Unplaced"/>
</dbReference>
<name>A0A8B8FUL0_9HEMI</name>
<dbReference type="GeneID" id="112686527"/>
<sequence length="241" mass="27172">MRVCVHKRTMDNKIESKFDPNEVQICKSYSAVNSRITNFLKRKREESNDINTRVYCSLVSSSDSSRTCSTIAAKRQIGSESFVKNSKVVNHSGPQCNGGLDPASQNSYKLSSNENSIGQKPDVYERISNLEKCLNFKNDNDIDIYKKLKSIEDHVLKLENMLLNTGKFSLSSICSNDNQPMEIVNHNLKIDINNIQDKLGTKDNLMNEDKSSSVLPTKSKYSAEEIHKLIISIKNNDGKTN</sequence>
<reference evidence="3" key="1">
    <citation type="submission" date="2025-08" db="UniProtKB">
        <authorList>
            <consortium name="RefSeq"/>
        </authorList>
    </citation>
    <scope>IDENTIFICATION</scope>
    <source>
        <tissue evidence="3">Whole body</tissue>
    </source>
</reference>
<evidence type="ECO:0000313" key="3">
    <source>
        <dbReference type="RefSeq" id="XP_025414654.1"/>
    </source>
</evidence>
<feature type="region of interest" description="Disordered" evidence="1">
    <location>
        <begin position="93"/>
        <end position="116"/>
    </location>
</feature>
<proteinExistence type="predicted"/>
<protein>
    <submittedName>
        <fullName evidence="3">Uncharacterized protein LOC112686527</fullName>
    </submittedName>
</protein>
<keyword evidence="2" id="KW-1185">Reference proteome</keyword>
<feature type="compositionally biased region" description="Polar residues" evidence="1">
    <location>
        <begin position="103"/>
        <end position="116"/>
    </location>
</feature>
<dbReference type="AlphaFoldDB" id="A0A8B8FUL0"/>